<reference evidence="1 2" key="1">
    <citation type="submission" date="2017-10" db="EMBL/GenBank/DDBJ databases">
        <title>Development of genomic resources for the powdery mildew, Erysiphe pulchra.</title>
        <authorList>
            <person name="Wadl P.A."/>
            <person name="Mack B.M."/>
            <person name="Moore G."/>
            <person name="Beltz S.B."/>
        </authorList>
    </citation>
    <scope>NUCLEOTIDE SEQUENCE [LARGE SCALE GENOMIC DNA]</scope>
    <source>
        <strain evidence="1">Cflorida</strain>
    </source>
</reference>
<evidence type="ECO:0000313" key="1">
    <source>
        <dbReference type="EMBL" id="POS88279.1"/>
    </source>
</evidence>
<organism evidence="1 2">
    <name type="scientific">Erysiphe pulchra</name>
    <dbReference type="NCBI Taxonomy" id="225359"/>
    <lineage>
        <taxon>Eukaryota</taxon>
        <taxon>Fungi</taxon>
        <taxon>Dikarya</taxon>
        <taxon>Ascomycota</taxon>
        <taxon>Pezizomycotina</taxon>
        <taxon>Leotiomycetes</taxon>
        <taxon>Erysiphales</taxon>
        <taxon>Erysiphaceae</taxon>
        <taxon>Erysiphe</taxon>
    </lineage>
</organism>
<dbReference type="EMBL" id="PEDP01000013">
    <property type="protein sequence ID" value="POS88279.1"/>
    <property type="molecule type" value="Genomic_DNA"/>
</dbReference>
<dbReference type="AlphaFoldDB" id="A0A2S4Q1Y4"/>
<gene>
    <name evidence="1" type="ORF">EPUL_000887</name>
</gene>
<dbReference type="Proteomes" id="UP000237438">
    <property type="component" value="Unassembled WGS sequence"/>
</dbReference>
<keyword evidence="2" id="KW-1185">Reference proteome</keyword>
<accession>A0A2S4Q1Y4</accession>
<comment type="caution">
    <text evidence="1">The sequence shown here is derived from an EMBL/GenBank/DDBJ whole genome shotgun (WGS) entry which is preliminary data.</text>
</comment>
<name>A0A2S4Q1Y4_9PEZI</name>
<sequence length="474" mass="55261">MPLHSNLNPTCGNTLRLGISVALRPPSVAFLELLDNYRKSKCYDFPTTGNLIQWTNPLIYYGIHGKYRKNVHDELPSTVSLFGQFDVELIPHYTGPYGPSRIFHVGFKFQHEVLEQMRLAFSRWGGECFSHDDIPRSSSNHQLGPHLFYPIQVIKTEDKINVQYAIKELTSLLRNFGNIFTADRLLLQEYWSNIDSTPIYSSTLAAYPLDSSKNRILEGLSKLRILALKEEVIDSHKQRSISTYTSEKIVTRVNIRRIIGIPKYNYEKRMLQQYTETELYHGLLRKVESKKHVLNGPMYYTNNFPIPTLENQITRFKDKRFVQKVPTNLKNFNPEGELINYSKNSSGRISFRESKPNANLSRCLFTESTSKFVPRCTRQEARRLETERLNRPLIRYEKSDLQVENTKNEKEINYDKRAIKFIVKFREAKEFPAAVMVSAQQQIQDHVKRTRSLAPSWRQNLAQFEDTKAPQIKK</sequence>
<proteinExistence type="predicted"/>
<evidence type="ECO:0000313" key="2">
    <source>
        <dbReference type="Proteomes" id="UP000237438"/>
    </source>
</evidence>
<dbReference type="OrthoDB" id="3594396at2759"/>
<protein>
    <submittedName>
        <fullName evidence="1">Uncharacterized protein</fullName>
    </submittedName>
</protein>